<name>A0A6P8ITP7_ACTTE</name>
<protein>
    <submittedName>
        <fullName evidence="5">Uncharacterized protein LOC116304760</fullName>
    </submittedName>
</protein>
<accession>A0A6P8ITP7</accession>
<dbReference type="InterPro" id="IPR027806">
    <property type="entry name" value="HARBI1_dom"/>
</dbReference>
<organism evidence="4 5">
    <name type="scientific">Actinia tenebrosa</name>
    <name type="common">Australian red waratah sea anemone</name>
    <dbReference type="NCBI Taxonomy" id="6105"/>
    <lineage>
        <taxon>Eukaryota</taxon>
        <taxon>Metazoa</taxon>
        <taxon>Cnidaria</taxon>
        <taxon>Anthozoa</taxon>
        <taxon>Hexacorallia</taxon>
        <taxon>Actiniaria</taxon>
        <taxon>Actiniidae</taxon>
        <taxon>Actinia</taxon>
    </lineage>
</organism>
<dbReference type="InParanoid" id="A0A6P8ITP7"/>
<dbReference type="OrthoDB" id="5971692at2759"/>
<dbReference type="GeneID" id="116304760"/>
<dbReference type="AlphaFoldDB" id="A0A6P8ITP7"/>
<proteinExistence type="predicted"/>
<evidence type="ECO:0000259" key="3">
    <source>
        <dbReference type="Pfam" id="PF13359"/>
    </source>
</evidence>
<gene>
    <name evidence="5" type="primary">LOC116304760</name>
</gene>
<keyword evidence="4" id="KW-1185">Reference proteome</keyword>
<dbReference type="PANTHER" id="PTHR23080:SF144">
    <property type="entry name" value="SPINDLE AND KINETOCHORE ASSOCIATED COMPLEX SUBUNIT 3"/>
    <property type="match status" value="1"/>
</dbReference>
<comment type="cofactor">
    <cofactor evidence="1">
        <name>a divalent metal cation</name>
        <dbReference type="ChEBI" id="CHEBI:60240"/>
    </cofactor>
</comment>
<evidence type="ECO:0000313" key="5">
    <source>
        <dbReference type="RefSeq" id="XP_031570399.1"/>
    </source>
</evidence>
<dbReference type="RefSeq" id="XP_031570399.1">
    <property type="nucleotide sequence ID" value="XM_031714539.1"/>
</dbReference>
<evidence type="ECO:0000256" key="1">
    <source>
        <dbReference type="ARBA" id="ARBA00001968"/>
    </source>
</evidence>
<sequence length="213" mass="23900">MPECFQFSFGNKTTVIIDCFEVFIMRPSNLMVRAQTYSNYKSHNTVKILIGITPQGSISFVLHVWGGRTSDKFITDHCGILKNLLPGDLVMADRDFTIQESLTVHRAELAIPAFTKGKDQLDPIDVERTRGIANVRIHVERVIGLLRRKYTIVSGILPIDFLQSDPNDSQVAKKPMIDRIITVTAALTNLSTGIVPFYLRSSNLRVVAQKLLI</sequence>
<dbReference type="Proteomes" id="UP000515163">
    <property type="component" value="Unplaced"/>
</dbReference>
<dbReference type="GO" id="GO:0046872">
    <property type="term" value="F:metal ion binding"/>
    <property type="evidence" value="ECO:0007669"/>
    <property type="project" value="UniProtKB-KW"/>
</dbReference>
<keyword evidence="2" id="KW-0479">Metal-binding</keyword>
<dbReference type="Pfam" id="PF13359">
    <property type="entry name" value="DDE_Tnp_4"/>
    <property type="match status" value="1"/>
</dbReference>
<dbReference type="PANTHER" id="PTHR23080">
    <property type="entry name" value="THAP DOMAIN PROTEIN"/>
    <property type="match status" value="1"/>
</dbReference>
<feature type="domain" description="DDE Tnp4" evidence="3">
    <location>
        <begin position="17"/>
        <end position="189"/>
    </location>
</feature>
<dbReference type="KEGG" id="aten:116304760"/>
<evidence type="ECO:0000256" key="2">
    <source>
        <dbReference type="ARBA" id="ARBA00022723"/>
    </source>
</evidence>
<reference evidence="5" key="1">
    <citation type="submission" date="2025-08" db="UniProtKB">
        <authorList>
            <consortium name="RefSeq"/>
        </authorList>
    </citation>
    <scope>IDENTIFICATION</scope>
    <source>
        <tissue evidence="5">Tentacle</tissue>
    </source>
</reference>
<evidence type="ECO:0000313" key="4">
    <source>
        <dbReference type="Proteomes" id="UP000515163"/>
    </source>
</evidence>